<comment type="caution">
    <text evidence="1">The sequence shown here is derived from an EMBL/GenBank/DDBJ whole genome shotgun (WGS) entry which is preliminary data.</text>
</comment>
<dbReference type="EMBL" id="PYWC01000025">
    <property type="protein sequence ID" value="PWW77198.1"/>
    <property type="molecule type" value="Genomic_DNA"/>
</dbReference>
<dbReference type="Proteomes" id="UP000246991">
    <property type="component" value="Unassembled WGS sequence"/>
</dbReference>
<proteinExistence type="predicted"/>
<keyword evidence="2" id="KW-1185">Reference proteome</keyword>
<dbReference type="OrthoDB" id="194358at2759"/>
<accession>A0A317SS56</accession>
<protein>
    <submittedName>
        <fullName evidence="1">Uncharacterized protein</fullName>
    </submittedName>
</protein>
<evidence type="ECO:0000313" key="2">
    <source>
        <dbReference type="Proteomes" id="UP000246991"/>
    </source>
</evidence>
<gene>
    <name evidence="1" type="ORF">C7212DRAFT_343005</name>
</gene>
<evidence type="ECO:0000313" key="1">
    <source>
        <dbReference type="EMBL" id="PWW77198.1"/>
    </source>
</evidence>
<organism evidence="1 2">
    <name type="scientific">Tuber magnatum</name>
    <name type="common">white Piedmont truffle</name>
    <dbReference type="NCBI Taxonomy" id="42249"/>
    <lineage>
        <taxon>Eukaryota</taxon>
        <taxon>Fungi</taxon>
        <taxon>Dikarya</taxon>
        <taxon>Ascomycota</taxon>
        <taxon>Pezizomycotina</taxon>
        <taxon>Pezizomycetes</taxon>
        <taxon>Pezizales</taxon>
        <taxon>Tuberaceae</taxon>
        <taxon>Tuber</taxon>
    </lineage>
</organism>
<name>A0A317SS56_9PEZI</name>
<dbReference type="AlphaFoldDB" id="A0A317SS56"/>
<dbReference type="STRING" id="42249.A0A317SS56"/>
<sequence length="135" mass="15136">MLDHLFREGLWNIIAMQWKEVGAALINPSPVGYALNVLHGSLIEDYPISICSVKYVLRCLVVVALALFIRLEAAMSHIVSMKLPIQEHFFDLTIGASSDYFYSFAADSQYRAESIEEALKGAFSTEQDTCTRDNN</sequence>
<reference evidence="1 2" key="1">
    <citation type="submission" date="2018-03" db="EMBL/GenBank/DDBJ databases">
        <title>Genomes of Pezizomycetes fungi and the evolution of truffles.</title>
        <authorList>
            <person name="Murat C."/>
            <person name="Payen T."/>
            <person name="Noel B."/>
            <person name="Kuo A."/>
            <person name="Martin F.M."/>
        </authorList>
    </citation>
    <scope>NUCLEOTIDE SEQUENCE [LARGE SCALE GENOMIC DNA]</scope>
    <source>
        <strain evidence="1">091103-1</strain>
    </source>
</reference>